<dbReference type="KEGG" id="jme:EEW87_014030"/>
<protein>
    <submittedName>
        <fullName evidence="2">Uncharacterized protein</fullName>
    </submittedName>
</protein>
<keyword evidence="1" id="KW-1133">Transmembrane helix</keyword>
<organism evidence="2 3">
    <name type="scientific">Janibacter melonis</name>
    <dbReference type="NCBI Taxonomy" id="262209"/>
    <lineage>
        <taxon>Bacteria</taxon>
        <taxon>Bacillati</taxon>
        <taxon>Actinomycetota</taxon>
        <taxon>Actinomycetes</taxon>
        <taxon>Micrococcales</taxon>
        <taxon>Intrasporangiaceae</taxon>
        <taxon>Janibacter</taxon>
    </lineage>
</organism>
<proteinExistence type="predicted"/>
<feature type="transmembrane region" description="Helical" evidence="1">
    <location>
        <begin position="453"/>
        <end position="473"/>
    </location>
</feature>
<dbReference type="SUPFAM" id="SSF82171">
    <property type="entry name" value="DPP6 N-terminal domain-like"/>
    <property type="match status" value="1"/>
</dbReference>
<feature type="transmembrane region" description="Helical" evidence="1">
    <location>
        <begin position="46"/>
        <end position="66"/>
    </location>
</feature>
<evidence type="ECO:0000313" key="2">
    <source>
        <dbReference type="EMBL" id="QFQ31181.1"/>
    </source>
</evidence>
<dbReference type="EMBL" id="CP044548">
    <property type="protein sequence ID" value="QFQ31181.1"/>
    <property type="molecule type" value="Genomic_DNA"/>
</dbReference>
<keyword evidence="1" id="KW-0472">Membrane</keyword>
<dbReference type="GeneID" id="59162304"/>
<keyword evidence="1" id="KW-0812">Transmembrane</keyword>
<sequence length="492" mass="52487">MSTSLHDALAELADDIVPEDVPGGLAESAWSMARVERRRSLSRRSVALLAAAAVTVLLAWVSFGGVSRVDTLPAAPTGPVGYPERVRFQADPPQLPLRSGPVAGLISVGVDDEAAAADDAPIGYPVVNGGSSWQAVLPSGELRSLDDVIPAGDLRPDQASEILDPVALSPDGTKIAAVRHTATVLSDSMSRDSSYDLHIHDLSTGEHHVVEGRRIGLRYDLYDLAWSPDASSVAVRLGDSGGLAVVGADGAIRSAITNASHERYAKGSRTVFLAGWTDDDTVLLATLSARSRAVWPTQADAATGRMTHLPHQPGKDTSGYGNGGYGSPKVTVYDGSLAVATNASKISRWSIYRDLTRTGERGTLECCRHTERSTGEDDTWYGQIYDVGDSMAVVGSSGAGHVWLGDPADVTQRRTLTVVDPSLGGTYVIAPEVYAQGRASRSPFGTWDAAIAWHPWWSVLIAVASVLVVWWVLSNDSRPVRPPWRERRRSRA</sequence>
<reference evidence="2 3" key="1">
    <citation type="submission" date="2019-09" db="EMBL/GenBank/DDBJ databases">
        <title>Complete Genome Sequence of Janibacter melonis M714 with both human health impact and industrial applications.</title>
        <authorList>
            <person name="Jin M."/>
            <person name="Zhao Q.R."/>
        </authorList>
    </citation>
    <scope>NUCLEOTIDE SEQUENCE [LARGE SCALE GENOMIC DNA]</scope>
    <source>
        <strain evidence="2 3">M714</strain>
    </source>
</reference>
<dbReference type="Proteomes" id="UP000271708">
    <property type="component" value="Chromosome"/>
</dbReference>
<name>A0A5P8FPQ3_9MICO</name>
<dbReference type="AlphaFoldDB" id="A0A5P8FPQ3"/>
<evidence type="ECO:0000313" key="3">
    <source>
        <dbReference type="Proteomes" id="UP000271708"/>
    </source>
</evidence>
<dbReference type="RefSeq" id="WP_123093097.1">
    <property type="nucleotide sequence ID" value="NZ_CP044548.2"/>
</dbReference>
<accession>A0A5P8FPQ3</accession>
<gene>
    <name evidence="2" type="ORF">EEW87_014030</name>
</gene>
<evidence type="ECO:0000256" key="1">
    <source>
        <dbReference type="SAM" id="Phobius"/>
    </source>
</evidence>